<dbReference type="Pfam" id="PF02701">
    <property type="entry name" value="Zn_ribbon_Dof"/>
    <property type="match status" value="1"/>
</dbReference>
<feature type="region of interest" description="Disordered" evidence="9">
    <location>
        <begin position="50"/>
        <end position="120"/>
    </location>
</feature>
<keyword evidence="1" id="KW-0479">Metal-binding</keyword>
<dbReference type="InterPro" id="IPR003851">
    <property type="entry name" value="Znf_Dof"/>
</dbReference>
<evidence type="ECO:0000256" key="8">
    <source>
        <dbReference type="PROSITE-ProRule" id="PRU00071"/>
    </source>
</evidence>
<evidence type="ECO:0000256" key="5">
    <source>
        <dbReference type="ARBA" id="ARBA00023125"/>
    </source>
</evidence>
<reference evidence="11" key="1">
    <citation type="submission" date="2022-04" db="EMBL/GenBank/DDBJ databases">
        <title>Carnegiea gigantea Genome sequencing and assembly v2.</title>
        <authorList>
            <person name="Copetti D."/>
            <person name="Sanderson M.J."/>
            <person name="Burquez A."/>
            <person name="Wojciechowski M.F."/>
        </authorList>
    </citation>
    <scope>NUCLEOTIDE SEQUENCE</scope>
    <source>
        <strain evidence="11">SGP5-SGP5p</strain>
        <tissue evidence="11">Aerial part</tissue>
    </source>
</reference>
<dbReference type="EMBL" id="JAKOGI010000169">
    <property type="protein sequence ID" value="KAJ8441352.1"/>
    <property type="molecule type" value="Genomic_DNA"/>
</dbReference>
<keyword evidence="4" id="KW-0805">Transcription regulation</keyword>
<evidence type="ECO:0000313" key="11">
    <source>
        <dbReference type="EMBL" id="KAJ8441352.1"/>
    </source>
</evidence>
<sequence length="358" mass="39596">MAGIKDPAIKLFGKMIQLRLDSNGDYAPTAATADADCGCSDHNILCSKQGKNRGEEKSFTEESANSKIEEERSSSMVCEGCETPPSPSTPTENPKTLSKKDDQSDQASSTQYRDQNPPKRPDKILSCGRCSSMNTKFCYFNNYNVNHPRHFCKNCQRYWTAGGTMRNMPVGAGRHQNKNSSLASQIRTTQWENLGFLSNANLTWTPIPLESRFPVPLYSTLPKCAPATWNLEWVSTPQNFPDQSSLVTSSNSSFLGKHARDGSMEKVENQGLGILKTSRINYLNEAANSSIWGTLGIKNDKVCSSNGGGFHQSKDTIDHERSGPRMVLQANPAAFTRSMAFHESAHPIVREIKITLFI</sequence>
<feature type="domain" description="Dof-type" evidence="10">
    <location>
        <begin position="125"/>
        <end position="179"/>
    </location>
</feature>
<name>A0A9Q1KDN3_9CARY</name>
<dbReference type="GO" id="GO:0008270">
    <property type="term" value="F:zinc ion binding"/>
    <property type="evidence" value="ECO:0007669"/>
    <property type="project" value="UniProtKB-KW"/>
</dbReference>
<keyword evidence="5 8" id="KW-0238">DNA-binding</keyword>
<evidence type="ECO:0000256" key="9">
    <source>
        <dbReference type="SAM" id="MobiDB-lite"/>
    </source>
</evidence>
<comment type="caution">
    <text evidence="11">The sequence shown here is derived from an EMBL/GenBank/DDBJ whole genome shotgun (WGS) entry which is preliminary data.</text>
</comment>
<dbReference type="AlphaFoldDB" id="A0A9Q1KDN3"/>
<evidence type="ECO:0000256" key="3">
    <source>
        <dbReference type="ARBA" id="ARBA00022833"/>
    </source>
</evidence>
<evidence type="ECO:0000256" key="6">
    <source>
        <dbReference type="ARBA" id="ARBA00023163"/>
    </source>
</evidence>
<dbReference type="GO" id="GO:0003677">
    <property type="term" value="F:DNA binding"/>
    <property type="evidence" value="ECO:0007669"/>
    <property type="project" value="UniProtKB-UniRule"/>
</dbReference>
<dbReference type="PROSITE" id="PS50884">
    <property type="entry name" value="ZF_DOF_2"/>
    <property type="match status" value="1"/>
</dbReference>
<dbReference type="PROSITE" id="PS01361">
    <property type="entry name" value="ZF_DOF_1"/>
    <property type="match status" value="1"/>
</dbReference>
<dbReference type="GO" id="GO:0005634">
    <property type="term" value="C:nucleus"/>
    <property type="evidence" value="ECO:0007669"/>
    <property type="project" value="UniProtKB-SubCell"/>
</dbReference>
<dbReference type="PANTHER" id="PTHR31089">
    <property type="entry name" value="CYCLIC DOF FACTOR 2"/>
    <property type="match status" value="1"/>
</dbReference>
<evidence type="ECO:0000256" key="4">
    <source>
        <dbReference type="ARBA" id="ARBA00023015"/>
    </source>
</evidence>
<keyword evidence="7 8" id="KW-0539">Nucleus</keyword>
<comment type="subcellular location">
    <subcellularLocation>
        <location evidence="8">Nucleus</location>
    </subcellularLocation>
</comment>
<keyword evidence="2 8" id="KW-0863">Zinc-finger</keyword>
<organism evidence="11 12">
    <name type="scientific">Carnegiea gigantea</name>
    <dbReference type="NCBI Taxonomy" id="171969"/>
    <lineage>
        <taxon>Eukaryota</taxon>
        <taxon>Viridiplantae</taxon>
        <taxon>Streptophyta</taxon>
        <taxon>Embryophyta</taxon>
        <taxon>Tracheophyta</taxon>
        <taxon>Spermatophyta</taxon>
        <taxon>Magnoliopsida</taxon>
        <taxon>eudicotyledons</taxon>
        <taxon>Gunneridae</taxon>
        <taxon>Pentapetalae</taxon>
        <taxon>Caryophyllales</taxon>
        <taxon>Cactineae</taxon>
        <taxon>Cactaceae</taxon>
        <taxon>Cactoideae</taxon>
        <taxon>Echinocereeae</taxon>
        <taxon>Carnegiea</taxon>
    </lineage>
</organism>
<dbReference type="GO" id="GO:0003700">
    <property type="term" value="F:DNA-binding transcription factor activity"/>
    <property type="evidence" value="ECO:0007669"/>
    <property type="project" value="InterPro"/>
</dbReference>
<evidence type="ECO:0000256" key="2">
    <source>
        <dbReference type="ARBA" id="ARBA00022771"/>
    </source>
</evidence>
<dbReference type="Proteomes" id="UP001153076">
    <property type="component" value="Unassembled WGS sequence"/>
</dbReference>
<keyword evidence="3" id="KW-0862">Zinc</keyword>
<dbReference type="OrthoDB" id="1927254at2759"/>
<keyword evidence="6" id="KW-0804">Transcription</keyword>
<gene>
    <name evidence="11" type="ORF">Cgig2_024864</name>
</gene>
<keyword evidence="12" id="KW-1185">Reference proteome</keyword>
<dbReference type="InterPro" id="IPR045174">
    <property type="entry name" value="Dof"/>
</dbReference>
<evidence type="ECO:0000256" key="1">
    <source>
        <dbReference type="ARBA" id="ARBA00022723"/>
    </source>
</evidence>
<dbReference type="PANTHER" id="PTHR31089:SF22">
    <property type="entry name" value="CYCLIC DOF FACTOR 4"/>
    <property type="match status" value="1"/>
</dbReference>
<proteinExistence type="predicted"/>
<protein>
    <recommendedName>
        <fullName evidence="10">Dof-type domain-containing protein</fullName>
    </recommendedName>
</protein>
<evidence type="ECO:0000313" key="12">
    <source>
        <dbReference type="Proteomes" id="UP001153076"/>
    </source>
</evidence>
<accession>A0A9Q1KDN3</accession>
<evidence type="ECO:0000259" key="10">
    <source>
        <dbReference type="PROSITE" id="PS50884"/>
    </source>
</evidence>
<evidence type="ECO:0000256" key="7">
    <source>
        <dbReference type="ARBA" id="ARBA00023242"/>
    </source>
</evidence>